<dbReference type="RefSeq" id="XP_039116624.1">
    <property type="nucleotide sequence ID" value="XM_039260690.1"/>
</dbReference>
<organism evidence="2 4">
    <name type="scientific">Dioscorea cayennensis subsp. rotundata</name>
    <name type="common">White Guinea yam</name>
    <name type="synonym">Dioscorea rotundata</name>
    <dbReference type="NCBI Taxonomy" id="55577"/>
    <lineage>
        <taxon>Eukaryota</taxon>
        <taxon>Viridiplantae</taxon>
        <taxon>Streptophyta</taxon>
        <taxon>Embryophyta</taxon>
        <taxon>Tracheophyta</taxon>
        <taxon>Spermatophyta</taxon>
        <taxon>Magnoliopsida</taxon>
        <taxon>Liliopsida</taxon>
        <taxon>Dioscoreales</taxon>
        <taxon>Dioscoreaceae</taxon>
        <taxon>Dioscorea</taxon>
    </lineage>
</organism>
<evidence type="ECO:0000313" key="3">
    <source>
        <dbReference type="RefSeq" id="XP_039116624.1"/>
    </source>
</evidence>
<name>A0AB40ANK6_DIOCR</name>
<sequence>MKISEMNPKGKQFVNEVLIVDESMEIAKSKVNLVNEFLGVNNSFSKPWNSLFTDNRIKEKGSELQFITPSVSNGHRVVRFHSDEVIQEESRWRNSLVGCVYGLQPRLERFNAFVHARWKKYDVQTVSRINSDLFLIQFADEETCEEVLQSGPYTFDNHPVVLKKWQPRMCMDVAVTALPIWIQFPGLPLEFWSINMLSKIGSVCGKPLYCDKCTISKMKLGFVRILVEMDFSRDFPEMVELVDEQGMVFQQKVIYEWKPSICSNCRKFGHLKQKCSDGQQRRAIWRVKSILVQAVEGSDIKDAQRMEAQITNNGQDTNPKSSNSNLAHGPMEGIWKEIIKGKTMGYNSHT</sequence>
<accession>A0AB40ANK6</accession>
<dbReference type="RefSeq" id="XP_039116625.1">
    <property type="nucleotide sequence ID" value="XM_039260691.1"/>
</dbReference>
<dbReference type="Pfam" id="PF14111">
    <property type="entry name" value="DUF4283"/>
    <property type="match status" value="1"/>
</dbReference>
<proteinExistence type="predicted"/>
<dbReference type="AlphaFoldDB" id="A0AB40ANK6"/>
<dbReference type="InterPro" id="IPR025558">
    <property type="entry name" value="DUF4283"/>
</dbReference>
<dbReference type="Proteomes" id="UP001515500">
    <property type="component" value="Chromosome 21"/>
</dbReference>
<keyword evidence="2" id="KW-1185">Reference proteome</keyword>
<protein>
    <submittedName>
        <fullName evidence="3 4">Uncharacterized protein LOC120252520</fullName>
    </submittedName>
</protein>
<reference evidence="3 4" key="1">
    <citation type="submission" date="2025-04" db="UniProtKB">
        <authorList>
            <consortium name="RefSeq"/>
        </authorList>
    </citation>
    <scope>IDENTIFICATION</scope>
</reference>
<evidence type="ECO:0000313" key="2">
    <source>
        <dbReference type="Proteomes" id="UP001515500"/>
    </source>
</evidence>
<evidence type="ECO:0000259" key="1">
    <source>
        <dbReference type="Pfam" id="PF14111"/>
    </source>
</evidence>
<evidence type="ECO:0000313" key="4">
    <source>
        <dbReference type="RefSeq" id="XP_039116625.1"/>
    </source>
</evidence>
<dbReference type="GeneID" id="120252520"/>
<feature type="domain" description="DUF4283" evidence="1">
    <location>
        <begin position="89"/>
        <end position="169"/>
    </location>
</feature>
<dbReference type="PANTHER" id="PTHR33233:SF14">
    <property type="entry name" value="ENDONUCLEASE_EXONUCLEASE_PHOSPHATASE"/>
    <property type="match status" value="1"/>
</dbReference>
<dbReference type="PANTHER" id="PTHR33233">
    <property type="entry name" value="ENDONUCLEASE/EXONUCLEASE/PHOSPHATASE"/>
    <property type="match status" value="1"/>
</dbReference>
<gene>
    <name evidence="3 4" type="primary">LOC120252520</name>
</gene>